<evidence type="ECO:0000256" key="1">
    <source>
        <dbReference type="ARBA" id="ARBA00022490"/>
    </source>
</evidence>
<proteinExistence type="inferred from homology"/>
<evidence type="ECO:0000256" key="3">
    <source>
        <dbReference type="ARBA" id="ARBA00022839"/>
    </source>
</evidence>
<dbReference type="InterPro" id="IPR004613">
    <property type="entry name" value="RNase_J"/>
</dbReference>
<keyword evidence="1 5" id="KW-0963">Cytoplasm</keyword>
<dbReference type="GO" id="GO:0006364">
    <property type="term" value="P:rRNA processing"/>
    <property type="evidence" value="ECO:0007669"/>
    <property type="project" value="UniProtKB-UniRule"/>
</dbReference>
<evidence type="ECO:0000256" key="8">
    <source>
        <dbReference type="PIRSR" id="PIRSR004803-3"/>
    </source>
</evidence>
<dbReference type="GO" id="GO:0003723">
    <property type="term" value="F:RNA binding"/>
    <property type="evidence" value="ECO:0007669"/>
    <property type="project" value="UniProtKB-UniRule"/>
</dbReference>
<evidence type="ECO:0000256" key="6">
    <source>
        <dbReference type="PIRSR" id="PIRSR004803-1"/>
    </source>
</evidence>
<comment type="cofactor">
    <cofactor evidence="8">
        <name>Zn(2+)</name>
        <dbReference type="ChEBI" id="CHEBI:29105"/>
    </cofactor>
    <text evidence="8">Binds 2 Zn(2+) ions per subunit. It is not clear if Zn(2+) or Mg(2+) is physiologically important.</text>
</comment>
<evidence type="ECO:0000313" key="10">
    <source>
        <dbReference type="EMBL" id="OHA15908.1"/>
    </source>
</evidence>
<dbReference type="Gene3D" id="3.60.15.10">
    <property type="entry name" value="Ribonuclease Z/Hydroxyacylglutathione hydrolase-like"/>
    <property type="match status" value="1"/>
</dbReference>
<feature type="active site" description="Proton acceptor" evidence="6">
    <location>
        <position position="365"/>
    </location>
</feature>
<dbReference type="GO" id="GO:0008270">
    <property type="term" value="F:zinc ion binding"/>
    <property type="evidence" value="ECO:0007669"/>
    <property type="project" value="InterPro"/>
</dbReference>
<name>A0A1G2LW88_9BACT</name>
<feature type="active site" description="Proton donor" evidence="6">
    <location>
        <position position="192"/>
    </location>
</feature>
<comment type="function">
    <text evidence="5">An RNase that has 5'-3' exonuclease and possibly endonuclease activity. Involved in maturation of rRNA and in some organisms also mRNA maturation and/or decay.</text>
</comment>
<feature type="binding site" evidence="8">
    <location>
        <position position="71"/>
    </location>
    <ligand>
        <name>Zn(2+)</name>
        <dbReference type="ChEBI" id="CHEBI:29105"/>
        <label>1</label>
        <note>catalytic</note>
    </ligand>
</feature>
<dbReference type="EMBL" id="MHRA01000008">
    <property type="protein sequence ID" value="OHA15908.1"/>
    <property type="molecule type" value="Genomic_DNA"/>
</dbReference>
<keyword evidence="5" id="KW-0698">rRNA processing</keyword>
<dbReference type="Pfam" id="PF22505">
    <property type="entry name" value="RNase_J_b_CASP"/>
    <property type="match status" value="1"/>
</dbReference>
<comment type="caution">
    <text evidence="10">The sequence shown here is derived from an EMBL/GenBank/DDBJ whole genome shotgun (WGS) entry which is preliminary data.</text>
</comment>
<feature type="domain" description="Metallo-beta-lactamase" evidence="9">
    <location>
        <begin position="10"/>
        <end position="212"/>
    </location>
</feature>
<feature type="binding site" evidence="8">
    <location>
        <position position="73"/>
    </location>
    <ligand>
        <name>Zn(2+)</name>
        <dbReference type="ChEBI" id="CHEBI:29105"/>
        <label>1</label>
        <note>catalytic</note>
    </ligand>
</feature>
<organism evidence="10 11">
    <name type="scientific">Candidatus Tagabacteria bacterium RIFCSPLOWO2_01_FULL_42_9</name>
    <dbReference type="NCBI Taxonomy" id="1802296"/>
    <lineage>
        <taxon>Bacteria</taxon>
        <taxon>Candidatus Tagaibacteriota</taxon>
    </lineage>
</organism>
<dbReference type="InterPro" id="IPR001279">
    <property type="entry name" value="Metallo-B-lactamas"/>
</dbReference>
<sequence length="554" mass="62141">MPLGGVEEVGRNMMIMEYIEPSSKPGDIIIIDMGLQFPEENMPGIDFIVPNVAYLEDKKDRIKGIIITHGHYDHIGAIPYLIHKIGNPIIYTMPLTKGIILKRQDEFSHLPRLRIEEISSQSRLKLGVFDVEFFHVNHNIADTVGVAVHSPVGTLVHTADFKFDNNPVGDKPADYMKMAQLASGGVLLLMSDSTNAENPGHSISEKTIQENLEDIFEHAEGRIVVATFASLLSRIQQIVHLAEKFGRKIALDGYSMKANVALYRELEYLKTRQDTIIDVKEINDYPQGKTVLLGTGAQGEERAVLMRIAQREHLHVKLQKGDTVIFSSSIVPGNERTVQALKDLMYKQGARVFHYKMMDIHAGGHAQAEDLKMMLNLMRPKFFMPIEGNYFMLRLHADLAESVGVPKENIVIPTNGEVVKLTENSIQATKENVPSNYIMVDGLGVGDVKEVVLRDRQMLSQDGIFVLIAAIDSQTGKLKGSPDIISRGFVYLRESQELLKATRILIKKTVEDATTNMHPVNLSYVKDVLRDQIGKFLFQKTKRRPMVLPVIIEI</sequence>
<dbReference type="Pfam" id="PF00753">
    <property type="entry name" value="Lactamase_B"/>
    <property type="match status" value="1"/>
</dbReference>
<comment type="caution">
    <text evidence="5">Lacks conserved residue(s) required for the propagation of feature annotation.</text>
</comment>
<dbReference type="Pfam" id="PF17770">
    <property type="entry name" value="RNase_J_C"/>
    <property type="match status" value="1"/>
</dbReference>
<comment type="subcellular location">
    <subcellularLocation>
        <location evidence="5">Cytoplasm</location>
    </subcellularLocation>
</comment>
<gene>
    <name evidence="5" type="primary">rnj</name>
    <name evidence="10" type="ORF">A3A10_01680</name>
</gene>
<dbReference type="InterPro" id="IPR055132">
    <property type="entry name" value="RNase_J_b_CASP"/>
</dbReference>
<protein>
    <recommendedName>
        <fullName evidence="5">Ribonuclease J</fullName>
        <shortName evidence="5">RNase J</shortName>
        <ecNumber evidence="5">3.1.-.-</ecNumber>
    </recommendedName>
</protein>
<feature type="binding site" evidence="8">
    <location>
        <position position="138"/>
    </location>
    <ligand>
        <name>Zn(2+)</name>
        <dbReference type="ChEBI" id="CHEBI:29105"/>
        <label>1</label>
        <note>catalytic</note>
    </ligand>
</feature>
<keyword evidence="4 5" id="KW-0694">RNA-binding</keyword>
<dbReference type="PIRSF" id="PIRSF004803">
    <property type="entry name" value="RnjA"/>
    <property type="match status" value="1"/>
</dbReference>
<keyword evidence="5" id="KW-0378">Hydrolase</keyword>
<evidence type="ECO:0000259" key="9">
    <source>
        <dbReference type="SMART" id="SM00849"/>
    </source>
</evidence>
<dbReference type="NCBIfam" id="TIGR00649">
    <property type="entry name" value="MG423"/>
    <property type="match status" value="1"/>
</dbReference>
<reference evidence="10 11" key="1">
    <citation type="journal article" date="2016" name="Nat. Commun.">
        <title>Thousands of microbial genomes shed light on interconnected biogeochemical processes in an aquifer system.</title>
        <authorList>
            <person name="Anantharaman K."/>
            <person name="Brown C.T."/>
            <person name="Hug L.A."/>
            <person name="Sharon I."/>
            <person name="Castelle C.J."/>
            <person name="Probst A.J."/>
            <person name="Thomas B.C."/>
            <person name="Singh A."/>
            <person name="Wilkins M.J."/>
            <person name="Karaoz U."/>
            <person name="Brodie E.L."/>
            <person name="Williams K.H."/>
            <person name="Hubbard S.S."/>
            <person name="Banfield J.F."/>
        </authorList>
    </citation>
    <scope>NUCLEOTIDE SEQUENCE [LARGE SCALE GENOMIC DNA]</scope>
</reference>
<dbReference type="SMART" id="SM00849">
    <property type="entry name" value="Lactamase_B"/>
    <property type="match status" value="1"/>
</dbReference>
<dbReference type="CDD" id="cd07714">
    <property type="entry name" value="RNaseJ_MBL-fold"/>
    <property type="match status" value="1"/>
</dbReference>
<accession>A0A1G2LW88</accession>
<keyword evidence="8" id="KW-0862">Zinc</keyword>
<feature type="binding site" evidence="8">
    <location>
        <position position="46"/>
    </location>
    <ligand>
        <name>Ca(2+)</name>
        <dbReference type="ChEBI" id="CHEBI:29108"/>
    </ligand>
</feature>
<evidence type="ECO:0000256" key="4">
    <source>
        <dbReference type="ARBA" id="ARBA00022884"/>
    </source>
</evidence>
<keyword evidence="3 5" id="KW-0269">Exonuclease</keyword>
<evidence type="ECO:0000313" key="11">
    <source>
        <dbReference type="Proteomes" id="UP000178116"/>
    </source>
</evidence>
<dbReference type="GO" id="GO:0005737">
    <property type="term" value="C:cytoplasm"/>
    <property type="evidence" value="ECO:0007669"/>
    <property type="project" value="UniProtKB-SubCell"/>
</dbReference>
<dbReference type="GO" id="GO:0004534">
    <property type="term" value="F:5'-3' RNA exonuclease activity"/>
    <property type="evidence" value="ECO:0007669"/>
    <property type="project" value="UniProtKB-UniRule"/>
</dbReference>
<feature type="binding site" evidence="8">
    <location>
        <position position="441"/>
    </location>
    <ligand>
        <name>Ca(2+)</name>
        <dbReference type="ChEBI" id="CHEBI:29108"/>
    </ligand>
</feature>
<keyword evidence="8" id="KW-0479">Metal-binding</keyword>
<dbReference type="AlphaFoldDB" id="A0A1G2LW88"/>
<evidence type="ECO:0000256" key="2">
    <source>
        <dbReference type="ARBA" id="ARBA00022722"/>
    </source>
</evidence>
<feature type="binding site" evidence="8">
    <location>
        <position position="44"/>
    </location>
    <ligand>
        <name>Ca(2+)</name>
        <dbReference type="ChEBI" id="CHEBI:29108"/>
    </ligand>
</feature>
<keyword evidence="5" id="KW-0255">Endonuclease</keyword>
<dbReference type="PANTHER" id="PTHR43694">
    <property type="entry name" value="RIBONUCLEASE J"/>
    <property type="match status" value="1"/>
</dbReference>
<dbReference type="Gene3D" id="3.10.20.580">
    <property type="match status" value="1"/>
</dbReference>
<comment type="similarity">
    <text evidence="5">Belongs to the metallo-beta-lactamase superfamily. RNA-metabolizing metallo-beta-lactamase-like family. Bacterial RNase J subfamily.</text>
</comment>
<dbReference type="InterPro" id="IPR042173">
    <property type="entry name" value="RNase_J_2"/>
</dbReference>
<dbReference type="PANTHER" id="PTHR43694:SF1">
    <property type="entry name" value="RIBONUCLEASE J"/>
    <property type="match status" value="1"/>
</dbReference>
<keyword evidence="2 5" id="KW-0540">Nuclease</keyword>
<feature type="binding site" evidence="7">
    <location>
        <begin position="361"/>
        <end position="365"/>
    </location>
    <ligand>
        <name>substrate</name>
    </ligand>
</feature>
<dbReference type="EC" id="3.1.-.-" evidence="5"/>
<dbReference type="Proteomes" id="UP000178116">
    <property type="component" value="Unassembled WGS sequence"/>
</dbReference>
<dbReference type="HAMAP" id="MF_01491">
    <property type="entry name" value="RNase_J_bact"/>
    <property type="match status" value="1"/>
</dbReference>
<evidence type="ECO:0000256" key="5">
    <source>
        <dbReference type="HAMAP-Rule" id="MF_01491"/>
    </source>
</evidence>
<dbReference type="GO" id="GO:0004521">
    <property type="term" value="F:RNA endonuclease activity"/>
    <property type="evidence" value="ECO:0007669"/>
    <property type="project" value="UniProtKB-UniRule"/>
</dbReference>
<dbReference type="InterPro" id="IPR030854">
    <property type="entry name" value="RNase_J_bac"/>
</dbReference>
<keyword evidence="8" id="KW-0106">Calcium</keyword>
<dbReference type="SUPFAM" id="SSF56281">
    <property type="entry name" value="Metallo-hydrolase/oxidoreductase"/>
    <property type="match status" value="1"/>
</dbReference>
<feature type="binding site" evidence="8">
    <location>
        <position position="160"/>
    </location>
    <ligand>
        <name>Zn(2+)</name>
        <dbReference type="ChEBI" id="CHEBI:29105"/>
        <label>1</label>
        <note>catalytic</note>
    </ligand>
</feature>
<dbReference type="InterPro" id="IPR041636">
    <property type="entry name" value="RNase_J_C"/>
</dbReference>
<comment type="subunit">
    <text evidence="5">Homodimer, may be a subunit of the RNA degradosome.</text>
</comment>
<evidence type="ECO:0000256" key="7">
    <source>
        <dbReference type="PIRSR" id="PIRSR004803-2"/>
    </source>
</evidence>
<dbReference type="InterPro" id="IPR036866">
    <property type="entry name" value="RibonucZ/Hydroxyglut_hydro"/>
</dbReference>
<dbReference type="Gene3D" id="3.40.50.10710">
    <property type="entry name" value="Metallo-hydrolase/oxidoreductase"/>
    <property type="match status" value="1"/>
</dbReference>
<comment type="cofactor">
    <cofactor evidence="8">
        <name>Ca(2+)</name>
        <dbReference type="ChEBI" id="CHEBI:29108"/>
    </cofactor>
    <text evidence="8">Binds 1 Ca(2+) cation per subunit. Seen in 1 crystal structure, it is not clear if it is physiologically important.</text>
</comment>
<feature type="binding site" evidence="8">
    <location>
        <position position="74"/>
    </location>
    <ligand>
        <name>Zn(2+)</name>
        <dbReference type="ChEBI" id="CHEBI:29105"/>
        <label>1</label>
        <note>catalytic</note>
    </ligand>
</feature>
<feature type="binding site" evidence="8">
    <location>
        <position position="69"/>
    </location>
    <ligand>
        <name>Zn(2+)</name>
        <dbReference type="ChEBI" id="CHEBI:29105"/>
        <label>1</label>
        <note>catalytic</note>
    </ligand>
</feature>